<keyword evidence="2" id="KW-0067">ATP-binding</keyword>
<evidence type="ECO:0000256" key="2">
    <source>
        <dbReference type="ARBA" id="ARBA00022840"/>
    </source>
</evidence>
<feature type="domain" description="ATPase AAA-type core" evidence="3">
    <location>
        <begin position="751"/>
        <end position="817"/>
    </location>
</feature>
<name>A0AAV9XXR2_9CRYT</name>
<dbReference type="PANTHER" id="PTHR23077:SF171">
    <property type="entry name" value="NUCLEAR VALOSIN-CONTAINING PROTEIN-LIKE"/>
    <property type="match status" value="1"/>
</dbReference>
<evidence type="ECO:0000313" key="5">
    <source>
        <dbReference type="Proteomes" id="UP001311799"/>
    </source>
</evidence>
<comment type="caution">
    <text evidence="4">The sequence shown here is derived from an EMBL/GenBank/DDBJ whole genome shotgun (WGS) entry which is preliminary data.</text>
</comment>
<protein>
    <recommendedName>
        <fullName evidence="3">ATPase AAA-type core domain-containing protein</fullName>
    </recommendedName>
</protein>
<dbReference type="Proteomes" id="UP001311799">
    <property type="component" value="Unassembled WGS sequence"/>
</dbReference>
<sequence>MGEVKKVSFEIGHDELVDDICLLKINTNFEPSKRQINSNSSDFIYLCEVYFDNNTESSNYSDGHNDIVEKFLVKVRIIGNVDNENESCTENSYFMVLHKGFGIFKYEKYVYVRILYSDYLFEDSDKHVNKYIDICFSGPLFLSKYYENTSIYMLNYKNLLVNTLKRQFYLYVLPILKYKDNDSLSLLVNYERVFNMKNVSFVINEQYYHFKIIYIKLENSHFSDNKCTNFTHCDNDASVLPFLNNVLLLPKIERDSTLTIKGSEKEEVVYSSTFKETIEIISYFEKMKIPTCHGNYSKCTLYIDIAYLLKRYVLESDLSKKLLDYIYEKIAFNISTLLDSIFKLNRMLKDYKVFINICFYNFKSTFKKNIILKNQSEYLNKIIYIEYDYNNTPNFSSLLNEVNDSDYMNLIREHKRHNYYYYSNYIKLINTNNGLLSMENELYYKHYFIYVSVITEISKIGGIQNKLLIKNYNMFLRLLSYIDFYSNKHECSDRTFINTISWIIRHVFSLKSRNCNKVTREIIRIITKYGLLTNTEHLKNIEGSLNKQDGTQFSGYNDKDSVLDKFSEYCKNSNLSRIFDEIIEKINNEIRIHLFVNNNQKIVHDFLNQVYVSRILVYRDRNTVNRLYFLKKNIHSFIKNNYSNYSVVYKHALTLISPYFGQSEFNIRKLFDIDEPTILFLDGIDIIASTNKIKTNIDEYSNYNDIKSSKNINLDKMSIYNLFSVKNIKYRVNYHKYKFNSIICRNDNHFLKNSDKHIGEDEGYDHHQRTVLTTLLLCLDNIEKRNQNAIVIAFSNKHVSDLDDSITRAGRFDIHIPI</sequence>
<dbReference type="GO" id="GO:0005524">
    <property type="term" value="F:ATP binding"/>
    <property type="evidence" value="ECO:0007669"/>
    <property type="project" value="UniProtKB-KW"/>
</dbReference>
<evidence type="ECO:0000313" key="4">
    <source>
        <dbReference type="EMBL" id="KAK6589288.1"/>
    </source>
</evidence>
<dbReference type="EMBL" id="JAWDEY010000013">
    <property type="protein sequence ID" value="KAK6589288.1"/>
    <property type="molecule type" value="Genomic_DNA"/>
</dbReference>
<dbReference type="AlphaFoldDB" id="A0AAV9XXR2"/>
<dbReference type="InterPro" id="IPR027417">
    <property type="entry name" value="P-loop_NTPase"/>
</dbReference>
<keyword evidence="1" id="KW-0547">Nucleotide-binding</keyword>
<dbReference type="InterPro" id="IPR003959">
    <property type="entry name" value="ATPase_AAA_core"/>
</dbReference>
<accession>A0AAV9XXR2</accession>
<dbReference type="Pfam" id="PF00004">
    <property type="entry name" value="AAA"/>
    <property type="match status" value="1"/>
</dbReference>
<dbReference type="InterPro" id="IPR050168">
    <property type="entry name" value="AAA_ATPase_domain"/>
</dbReference>
<gene>
    <name evidence="4" type="ORF">RS030_213300</name>
</gene>
<evidence type="ECO:0000259" key="3">
    <source>
        <dbReference type="Pfam" id="PF00004"/>
    </source>
</evidence>
<dbReference type="SUPFAM" id="SSF52540">
    <property type="entry name" value="P-loop containing nucleoside triphosphate hydrolases"/>
    <property type="match status" value="1"/>
</dbReference>
<organism evidence="4 5">
    <name type="scientific">Cryptosporidium xiaoi</name>
    <dbReference type="NCBI Taxonomy" id="659607"/>
    <lineage>
        <taxon>Eukaryota</taxon>
        <taxon>Sar</taxon>
        <taxon>Alveolata</taxon>
        <taxon>Apicomplexa</taxon>
        <taxon>Conoidasida</taxon>
        <taxon>Coccidia</taxon>
        <taxon>Eucoccidiorida</taxon>
        <taxon>Eimeriorina</taxon>
        <taxon>Cryptosporidiidae</taxon>
        <taxon>Cryptosporidium</taxon>
    </lineage>
</organism>
<dbReference type="Gene3D" id="3.40.50.300">
    <property type="entry name" value="P-loop containing nucleotide triphosphate hydrolases"/>
    <property type="match status" value="1"/>
</dbReference>
<keyword evidence="5" id="KW-1185">Reference proteome</keyword>
<reference evidence="4 5" key="1">
    <citation type="submission" date="2023-10" db="EMBL/GenBank/DDBJ databases">
        <title>Comparative genomics analysis reveals potential genetic determinants of host preference in Cryptosporidium xiaoi.</title>
        <authorList>
            <person name="Xiao L."/>
            <person name="Li J."/>
        </authorList>
    </citation>
    <scope>NUCLEOTIDE SEQUENCE [LARGE SCALE GENOMIC DNA]</scope>
    <source>
        <strain evidence="4 5">52996</strain>
    </source>
</reference>
<dbReference type="PANTHER" id="PTHR23077">
    <property type="entry name" value="AAA-FAMILY ATPASE"/>
    <property type="match status" value="1"/>
</dbReference>
<proteinExistence type="predicted"/>
<dbReference type="GO" id="GO:0016887">
    <property type="term" value="F:ATP hydrolysis activity"/>
    <property type="evidence" value="ECO:0007669"/>
    <property type="project" value="InterPro"/>
</dbReference>
<evidence type="ECO:0000256" key="1">
    <source>
        <dbReference type="ARBA" id="ARBA00022741"/>
    </source>
</evidence>